<evidence type="ECO:0000256" key="1">
    <source>
        <dbReference type="SAM" id="MobiDB-lite"/>
    </source>
</evidence>
<feature type="non-terminal residue" evidence="2">
    <location>
        <position position="1"/>
    </location>
</feature>
<proteinExistence type="predicted"/>
<name>A0AAW0YF11_CHEQU</name>
<dbReference type="Proteomes" id="UP001445076">
    <property type="component" value="Unassembled WGS sequence"/>
</dbReference>
<keyword evidence="3" id="KW-1185">Reference proteome</keyword>
<gene>
    <name evidence="2" type="ORF">OTU49_014878</name>
</gene>
<accession>A0AAW0YF11</accession>
<protein>
    <submittedName>
        <fullName evidence="2">Uncharacterized protein</fullName>
    </submittedName>
</protein>
<sequence length="104" mass="11205">PLGPWHSLLGRVARVPTEGTPLHTHTHTGRYFGAASQQPTIPPAGAHTLQLECVSETRHPERFHQVRCSGGGRGSPTMGSGAPGGHAHLQERRNPYAHTRPQNV</sequence>
<organism evidence="2 3">
    <name type="scientific">Cherax quadricarinatus</name>
    <name type="common">Australian red claw crayfish</name>
    <dbReference type="NCBI Taxonomy" id="27406"/>
    <lineage>
        <taxon>Eukaryota</taxon>
        <taxon>Metazoa</taxon>
        <taxon>Ecdysozoa</taxon>
        <taxon>Arthropoda</taxon>
        <taxon>Crustacea</taxon>
        <taxon>Multicrustacea</taxon>
        <taxon>Malacostraca</taxon>
        <taxon>Eumalacostraca</taxon>
        <taxon>Eucarida</taxon>
        <taxon>Decapoda</taxon>
        <taxon>Pleocyemata</taxon>
        <taxon>Astacidea</taxon>
        <taxon>Parastacoidea</taxon>
        <taxon>Parastacidae</taxon>
        <taxon>Cherax</taxon>
    </lineage>
</organism>
<dbReference type="AlphaFoldDB" id="A0AAW0YF11"/>
<evidence type="ECO:0000313" key="2">
    <source>
        <dbReference type="EMBL" id="KAK8750513.1"/>
    </source>
</evidence>
<feature type="region of interest" description="Disordered" evidence="1">
    <location>
        <begin position="64"/>
        <end position="104"/>
    </location>
</feature>
<evidence type="ECO:0000313" key="3">
    <source>
        <dbReference type="Proteomes" id="UP001445076"/>
    </source>
</evidence>
<dbReference type="EMBL" id="JARKIK010000007">
    <property type="protein sequence ID" value="KAK8750513.1"/>
    <property type="molecule type" value="Genomic_DNA"/>
</dbReference>
<reference evidence="2 3" key="1">
    <citation type="journal article" date="2024" name="BMC Genomics">
        <title>Genome assembly of redclaw crayfish (Cherax quadricarinatus) provides insights into its immune adaptation and hypoxia tolerance.</title>
        <authorList>
            <person name="Liu Z."/>
            <person name="Zheng J."/>
            <person name="Li H."/>
            <person name="Fang K."/>
            <person name="Wang S."/>
            <person name="He J."/>
            <person name="Zhou D."/>
            <person name="Weng S."/>
            <person name="Chi M."/>
            <person name="Gu Z."/>
            <person name="He J."/>
            <person name="Li F."/>
            <person name="Wang M."/>
        </authorList>
    </citation>
    <scope>NUCLEOTIDE SEQUENCE [LARGE SCALE GENOMIC DNA]</scope>
    <source>
        <strain evidence="2">ZL_2023a</strain>
    </source>
</reference>
<comment type="caution">
    <text evidence="2">The sequence shown here is derived from an EMBL/GenBank/DDBJ whole genome shotgun (WGS) entry which is preliminary data.</text>
</comment>